<dbReference type="EMBL" id="JQ844228">
    <property type="protein sequence ID" value="AGS53263.1"/>
    <property type="molecule type" value="Genomic_DNA"/>
</dbReference>
<dbReference type="SMART" id="SM00260">
    <property type="entry name" value="CheW"/>
    <property type="match status" value="3"/>
</dbReference>
<protein>
    <submittedName>
        <fullName evidence="2">Positive regulator of CheA protein activity (CheW)</fullName>
    </submittedName>
</protein>
<dbReference type="InterPro" id="IPR036061">
    <property type="entry name" value="CheW-like_dom_sf"/>
</dbReference>
<evidence type="ECO:0000259" key="1">
    <source>
        <dbReference type="PROSITE" id="PS50851"/>
    </source>
</evidence>
<dbReference type="PANTHER" id="PTHR22617:SF23">
    <property type="entry name" value="CHEMOTAXIS PROTEIN CHEW"/>
    <property type="match status" value="1"/>
</dbReference>
<sequence>MASTATAERTAKSVVPSGQLVTFTLDGVEFGLDIAKVQEITQRSNITPVPGSPSFVIGVLNLRGQIIPVIDSRLRFHLAPSQVTTKTRVIVIDLAGQATGIQVDAVSEVVKLDDFALRETPPLVAGVRSDYLAGMVLAGNRLITLIDLDKILDSEEFGQKESILQNATSSAMGWSEHHDIEKGEEEETDTLTFVTFGLGHEHFGLSLEYVDEIVELPSITKVPDAPEYVLGVICIRDKVLPLMDLIQMFDVEPAETEEESGTHKPEDMVILMSIGNAKIGAVVNGIQEIIRVKSRDILPAPQTLKDSEAVRLEGIVMRPDRMVSILRVIEILNHEDQQKLATMSKELGVQEIVDAEAASSEEISVIAFKLGDEVYGLELHEVREIIMVGMVTPVPRAPSFIQGVLNLRGEIIPVIDLRLRFGLEHHEPTDLSRIIVTPIANVFTGLIVDSVTEVKNIDKSLLGPPPMVTSVGANAYISQVARTSAGVIFLLLLKQLLTDTENLQLGTFQGHGKKRTDA</sequence>
<dbReference type="Pfam" id="PF01584">
    <property type="entry name" value="CheW"/>
    <property type="match status" value="3"/>
</dbReference>
<dbReference type="SUPFAM" id="SSF50341">
    <property type="entry name" value="CheW-like"/>
    <property type="match status" value="3"/>
</dbReference>
<feature type="domain" description="CheW-like" evidence="1">
    <location>
        <begin position="362"/>
        <end position="502"/>
    </location>
</feature>
<name>A0A806K181_9BACT</name>
<dbReference type="GO" id="GO:0005829">
    <property type="term" value="C:cytosol"/>
    <property type="evidence" value="ECO:0007669"/>
    <property type="project" value="TreeGrafter"/>
</dbReference>
<dbReference type="Gene3D" id="2.30.30.40">
    <property type="entry name" value="SH3 Domains"/>
    <property type="match status" value="3"/>
</dbReference>
<feature type="domain" description="CheW-like" evidence="1">
    <location>
        <begin position="17"/>
        <end position="157"/>
    </location>
</feature>
<dbReference type="GO" id="GO:0007165">
    <property type="term" value="P:signal transduction"/>
    <property type="evidence" value="ECO:0007669"/>
    <property type="project" value="InterPro"/>
</dbReference>
<accession>A0A806K181</accession>
<dbReference type="GO" id="GO:0006935">
    <property type="term" value="P:chemotaxis"/>
    <property type="evidence" value="ECO:0007669"/>
    <property type="project" value="InterPro"/>
</dbReference>
<organism evidence="2">
    <name type="scientific">uncultured bacterium contig00001</name>
    <dbReference type="NCBI Taxonomy" id="1181493"/>
    <lineage>
        <taxon>Bacteria</taxon>
        <taxon>environmental samples</taxon>
    </lineage>
</organism>
<evidence type="ECO:0000313" key="2">
    <source>
        <dbReference type="EMBL" id="AGS53263.1"/>
    </source>
</evidence>
<dbReference type="AlphaFoldDB" id="A0A806K181"/>
<dbReference type="InterPro" id="IPR039315">
    <property type="entry name" value="CheW"/>
</dbReference>
<reference evidence="2" key="1">
    <citation type="submission" date="2012-03" db="EMBL/GenBank/DDBJ databases">
        <title>Functional metagenomics reveals considerable lignocellulase gene clusters in the gut microbiome of a wood-feeding higher termite.</title>
        <authorList>
            <person name="Liu N."/>
        </authorList>
    </citation>
    <scope>NUCLEOTIDE SEQUENCE</scope>
</reference>
<dbReference type="CDD" id="cd00732">
    <property type="entry name" value="CheW"/>
    <property type="match status" value="1"/>
</dbReference>
<dbReference type="PANTHER" id="PTHR22617">
    <property type="entry name" value="CHEMOTAXIS SENSOR HISTIDINE KINASE-RELATED"/>
    <property type="match status" value="1"/>
</dbReference>
<proteinExistence type="predicted"/>
<feature type="domain" description="CheW-like" evidence="1">
    <location>
        <begin position="190"/>
        <end position="337"/>
    </location>
</feature>
<dbReference type="Gene3D" id="2.40.50.180">
    <property type="entry name" value="CheA-289, Domain 4"/>
    <property type="match status" value="3"/>
</dbReference>
<dbReference type="InterPro" id="IPR002545">
    <property type="entry name" value="CheW-lke_dom"/>
</dbReference>
<dbReference type="PROSITE" id="PS50851">
    <property type="entry name" value="CHEW"/>
    <property type="match status" value="3"/>
</dbReference>